<evidence type="ECO:0000313" key="11">
    <source>
        <dbReference type="EMBL" id="KAE8727652.1"/>
    </source>
</evidence>
<protein>
    <submittedName>
        <fullName evidence="11">Fasciclin-like arabinogalactan protein 11</fullName>
    </submittedName>
</protein>
<dbReference type="InterPro" id="IPR000782">
    <property type="entry name" value="FAS1_domain"/>
</dbReference>
<name>A0A6A3CJA3_HIBSY</name>
<keyword evidence="4" id="KW-0336">GPI-anchor</keyword>
<evidence type="ECO:0000256" key="7">
    <source>
        <dbReference type="ARBA" id="ARBA00023136"/>
    </source>
</evidence>
<keyword evidence="4" id="KW-0449">Lipoprotein</keyword>
<dbReference type="InterPro" id="IPR036378">
    <property type="entry name" value="FAS1_dom_sf"/>
</dbReference>
<evidence type="ECO:0000256" key="4">
    <source>
        <dbReference type="ARBA" id="ARBA00022622"/>
    </source>
</evidence>
<accession>A0A6A3CJA3</accession>
<evidence type="ECO:0000256" key="8">
    <source>
        <dbReference type="ARBA" id="ARBA00024686"/>
    </source>
</evidence>
<proteinExistence type="inferred from homology"/>
<evidence type="ECO:0000256" key="3">
    <source>
        <dbReference type="ARBA" id="ARBA00022475"/>
    </source>
</evidence>
<dbReference type="PANTHER" id="PTHR32077:SF59">
    <property type="entry name" value="FASCICLIN-LIKE ARABINOGALACTAN PROTEIN 12"/>
    <property type="match status" value="1"/>
</dbReference>
<dbReference type="InterPro" id="IPR045003">
    <property type="entry name" value="FLA_A"/>
</dbReference>
<evidence type="ECO:0000256" key="2">
    <source>
        <dbReference type="ARBA" id="ARBA00007843"/>
    </source>
</evidence>
<comment type="subcellular location">
    <subcellularLocation>
        <location evidence="1">Cell membrane</location>
        <topology evidence="1">Lipid-anchor</topology>
        <topology evidence="1">GPI-anchor</topology>
    </subcellularLocation>
</comment>
<dbReference type="SUPFAM" id="SSF82153">
    <property type="entry name" value="FAS1 domain"/>
    <property type="match status" value="1"/>
</dbReference>
<feature type="region of interest" description="Disordered" evidence="9">
    <location>
        <begin position="68"/>
        <end position="129"/>
    </location>
</feature>
<dbReference type="Pfam" id="PF02469">
    <property type="entry name" value="Fasciclin"/>
    <property type="match status" value="1"/>
</dbReference>
<evidence type="ECO:0000256" key="5">
    <source>
        <dbReference type="ARBA" id="ARBA00022729"/>
    </source>
</evidence>
<gene>
    <name evidence="11" type="ORF">F3Y22_tig00005406pilonHSYRG00020</name>
</gene>
<dbReference type="GO" id="GO:0098552">
    <property type="term" value="C:side of membrane"/>
    <property type="evidence" value="ECO:0007669"/>
    <property type="project" value="UniProtKB-KW"/>
</dbReference>
<dbReference type="PANTHER" id="PTHR32077">
    <property type="entry name" value="FASCICLIN-LIKE ARABINOGALACTAN PROTEIN"/>
    <property type="match status" value="1"/>
</dbReference>
<evidence type="ECO:0000256" key="6">
    <source>
        <dbReference type="ARBA" id="ARBA00022974"/>
    </source>
</evidence>
<dbReference type="GO" id="GO:0009834">
    <property type="term" value="P:plant-type secondary cell wall biogenesis"/>
    <property type="evidence" value="ECO:0007669"/>
    <property type="project" value="TreeGrafter"/>
</dbReference>
<comment type="function">
    <text evidence="8">May be a cell surface adhesion protein.</text>
</comment>
<evidence type="ECO:0000259" key="10">
    <source>
        <dbReference type="PROSITE" id="PS50213"/>
    </source>
</evidence>
<keyword evidence="3" id="KW-1003">Cell membrane</keyword>
<dbReference type="AlphaFoldDB" id="A0A6A3CJA3"/>
<dbReference type="GO" id="GO:0005886">
    <property type="term" value="C:plasma membrane"/>
    <property type="evidence" value="ECO:0007669"/>
    <property type="project" value="UniProtKB-SubCell"/>
</dbReference>
<reference evidence="11" key="1">
    <citation type="submission" date="2019-09" db="EMBL/GenBank/DDBJ databases">
        <title>Draft genome information of white flower Hibiscus syriacus.</title>
        <authorList>
            <person name="Kim Y.-M."/>
        </authorList>
    </citation>
    <scope>NUCLEOTIDE SEQUENCE [LARGE SCALE GENOMIC DNA]</scope>
    <source>
        <strain evidence="11">YM2019G1</strain>
    </source>
</reference>
<dbReference type="EMBL" id="VEPZ02000305">
    <property type="protein sequence ID" value="KAE8727652.1"/>
    <property type="molecule type" value="Genomic_DNA"/>
</dbReference>
<evidence type="ECO:0000256" key="9">
    <source>
        <dbReference type="SAM" id="MobiDB-lite"/>
    </source>
</evidence>
<organism evidence="11 12">
    <name type="scientific">Hibiscus syriacus</name>
    <name type="common">Rose of Sharon</name>
    <dbReference type="NCBI Taxonomy" id="106335"/>
    <lineage>
        <taxon>Eukaryota</taxon>
        <taxon>Viridiplantae</taxon>
        <taxon>Streptophyta</taxon>
        <taxon>Embryophyta</taxon>
        <taxon>Tracheophyta</taxon>
        <taxon>Spermatophyta</taxon>
        <taxon>Magnoliopsida</taxon>
        <taxon>eudicotyledons</taxon>
        <taxon>Gunneridae</taxon>
        <taxon>Pentapetalae</taxon>
        <taxon>rosids</taxon>
        <taxon>malvids</taxon>
        <taxon>Malvales</taxon>
        <taxon>Malvaceae</taxon>
        <taxon>Malvoideae</taxon>
        <taxon>Hibiscus</taxon>
    </lineage>
</organism>
<dbReference type="Gene3D" id="2.30.180.10">
    <property type="entry name" value="FAS1 domain"/>
    <property type="match status" value="1"/>
</dbReference>
<keyword evidence="12" id="KW-1185">Reference proteome</keyword>
<keyword evidence="7" id="KW-0472">Membrane</keyword>
<feature type="compositionally biased region" description="Polar residues" evidence="9">
    <location>
        <begin position="68"/>
        <end position="78"/>
    </location>
</feature>
<evidence type="ECO:0000313" key="12">
    <source>
        <dbReference type="Proteomes" id="UP000436088"/>
    </source>
</evidence>
<keyword evidence="6" id="KW-0654">Proteoglycan</keyword>
<comment type="similarity">
    <text evidence="2">Belongs to the fasciclin-like AGP family.</text>
</comment>
<evidence type="ECO:0000256" key="1">
    <source>
        <dbReference type="ARBA" id="ARBA00004609"/>
    </source>
</evidence>
<comment type="caution">
    <text evidence="11">The sequence shown here is derived from an EMBL/GenBank/DDBJ whole genome shotgun (WGS) entry which is preliminary data.</text>
</comment>
<feature type="domain" description="FAS1" evidence="10">
    <location>
        <begin position="1"/>
        <end position="56"/>
    </location>
</feature>
<feature type="compositionally biased region" description="Pro residues" evidence="9">
    <location>
        <begin position="91"/>
        <end position="103"/>
    </location>
</feature>
<keyword evidence="5" id="KW-0732">Signal</keyword>
<dbReference type="Proteomes" id="UP000436088">
    <property type="component" value="Unassembled WGS sequence"/>
</dbReference>
<dbReference type="PROSITE" id="PS50213">
    <property type="entry name" value="FAS1"/>
    <property type="match status" value="1"/>
</dbReference>
<sequence>MKASQVSNQLLGQLNNTNNGITIFTPTDDAFSILKSGTLNTLSDEKKVELVQFHIIQTYLSSSRFQTISNPSRTQAGNNGDDKFHSISPPSETPPIPPTPAPSKPKKKKEDVVDNSSDDSTSDKSEDVSFTVEKKVSCMKASKLGPDLEGELGFEEINLEKYRRRKLGVKQHQLGEDGKELGIEKRLGIEKLPEEIGAEVEMKGGSRGEEKRARVYLGKGCSWAPLDINPN</sequence>
<keyword evidence="6" id="KW-0325">Glycoprotein</keyword>